<evidence type="ECO:0000256" key="1">
    <source>
        <dbReference type="ARBA" id="ARBA00023015"/>
    </source>
</evidence>
<dbReference type="PANTHER" id="PTHR38445:SF12">
    <property type="entry name" value="GNTR-FAMILY TRANSCRIPTIONAL REGULATOR"/>
    <property type="match status" value="1"/>
</dbReference>
<dbReference type="RefSeq" id="WP_291497296.1">
    <property type="nucleotide sequence ID" value="NZ_JBHTEF010000001.1"/>
</dbReference>
<dbReference type="CDD" id="cd07377">
    <property type="entry name" value="WHTH_GntR"/>
    <property type="match status" value="1"/>
</dbReference>
<dbReference type="PROSITE" id="PS50949">
    <property type="entry name" value="HTH_GNTR"/>
    <property type="match status" value="1"/>
</dbReference>
<protein>
    <submittedName>
        <fullName evidence="6">GntR family transcriptional regulator</fullName>
    </submittedName>
</protein>
<feature type="compositionally biased region" description="Basic and acidic residues" evidence="4">
    <location>
        <begin position="140"/>
        <end position="149"/>
    </location>
</feature>
<dbReference type="Gene3D" id="1.10.10.10">
    <property type="entry name" value="Winged helix-like DNA-binding domain superfamily/Winged helix DNA-binding domain"/>
    <property type="match status" value="1"/>
</dbReference>
<feature type="domain" description="HTH gntR-type" evidence="5">
    <location>
        <begin position="11"/>
        <end position="79"/>
    </location>
</feature>
<comment type="caution">
    <text evidence="6">The sequence shown here is derived from an EMBL/GenBank/DDBJ whole genome shotgun (WGS) entry which is preliminary data.</text>
</comment>
<evidence type="ECO:0000259" key="5">
    <source>
        <dbReference type="PROSITE" id="PS50949"/>
    </source>
</evidence>
<evidence type="ECO:0000313" key="6">
    <source>
        <dbReference type="EMBL" id="MFC7581910.1"/>
    </source>
</evidence>
<evidence type="ECO:0000256" key="2">
    <source>
        <dbReference type="ARBA" id="ARBA00023125"/>
    </source>
</evidence>
<keyword evidence="1" id="KW-0805">Transcription regulation</keyword>
<dbReference type="Proteomes" id="UP001596527">
    <property type="component" value="Unassembled WGS sequence"/>
</dbReference>
<dbReference type="InterPro" id="IPR036390">
    <property type="entry name" value="WH_DNA-bd_sf"/>
</dbReference>
<sequence length="149" mass="15790">MDLTLDPLSPVPLSHQIRDRVVEAIGRGELRRGDALASVRSLAGAFGINPATVSRAYDQLRSEGLVATNAKSGTFVVGDAALDTATPAFCSDWESRLATLLEEGRAHGLTAEQVVIACQRALAGNEHDTDLGTEGNGPRTGDRHGRETR</sequence>
<dbReference type="InterPro" id="IPR036388">
    <property type="entry name" value="WH-like_DNA-bd_sf"/>
</dbReference>
<keyword evidence="2" id="KW-0238">DNA-binding</keyword>
<organism evidence="6 7">
    <name type="scientific">Schaalia naturae</name>
    <dbReference type="NCBI Taxonomy" id="635203"/>
    <lineage>
        <taxon>Bacteria</taxon>
        <taxon>Bacillati</taxon>
        <taxon>Actinomycetota</taxon>
        <taxon>Actinomycetes</taxon>
        <taxon>Actinomycetales</taxon>
        <taxon>Actinomycetaceae</taxon>
        <taxon>Schaalia</taxon>
    </lineage>
</organism>
<evidence type="ECO:0000256" key="3">
    <source>
        <dbReference type="ARBA" id="ARBA00023163"/>
    </source>
</evidence>
<dbReference type="SUPFAM" id="SSF46785">
    <property type="entry name" value="Winged helix' DNA-binding domain"/>
    <property type="match status" value="1"/>
</dbReference>
<reference evidence="7" key="1">
    <citation type="journal article" date="2019" name="Int. J. Syst. Evol. Microbiol.">
        <title>The Global Catalogue of Microorganisms (GCM) 10K type strain sequencing project: providing services to taxonomists for standard genome sequencing and annotation.</title>
        <authorList>
            <consortium name="The Broad Institute Genomics Platform"/>
            <consortium name="The Broad Institute Genome Sequencing Center for Infectious Disease"/>
            <person name="Wu L."/>
            <person name="Ma J."/>
        </authorList>
    </citation>
    <scope>NUCLEOTIDE SEQUENCE [LARGE SCALE GENOMIC DNA]</scope>
    <source>
        <strain evidence="7">CCUG 56698</strain>
    </source>
</reference>
<proteinExistence type="predicted"/>
<keyword evidence="3" id="KW-0804">Transcription</keyword>
<dbReference type="Pfam" id="PF00392">
    <property type="entry name" value="GntR"/>
    <property type="match status" value="1"/>
</dbReference>
<feature type="region of interest" description="Disordered" evidence="4">
    <location>
        <begin position="126"/>
        <end position="149"/>
    </location>
</feature>
<evidence type="ECO:0000313" key="7">
    <source>
        <dbReference type="Proteomes" id="UP001596527"/>
    </source>
</evidence>
<evidence type="ECO:0000256" key="4">
    <source>
        <dbReference type="SAM" id="MobiDB-lite"/>
    </source>
</evidence>
<dbReference type="EMBL" id="JBHTEF010000001">
    <property type="protein sequence ID" value="MFC7581910.1"/>
    <property type="molecule type" value="Genomic_DNA"/>
</dbReference>
<dbReference type="SMART" id="SM00345">
    <property type="entry name" value="HTH_GNTR"/>
    <property type="match status" value="1"/>
</dbReference>
<keyword evidence="7" id="KW-1185">Reference proteome</keyword>
<gene>
    <name evidence="6" type="ORF">ACFQWG_11960</name>
</gene>
<dbReference type="PANTHER" id="PTHR38445">
    <property type="entry name" value="HTH-TYPE TRANSCRIPTIONAL REPRESSOR YTRA"/>
    <property type="match status" value="1"/>
</dbReference>
<accession>A0ABW2SPY6</accession>
<name>A0ABW2SPY6_9ACTO</name>
<dbReference type="InterPro" id="IPR000524">
    <property type="entry name" value="Tscrpt_reg_HTH_GntR"/>
</dbReference>